<comment type="caution">
    <text evidence="13">The sequence shown here is derived from an EMBL/GenBank/DDBJ whole genome shotgun (WGS) entry which is preliminary data.</text>
</comment>
<dbReference type="Gene3D" id="1.10.730.10">
    <property type="entry name" value="Isoleucyl-tRNA Synthetase, Domain 1"/>
    <property type="match status" value="1"/>
</dbReference>
<dbReference type="FunFam" id="1.10.730.10:FF:000006">
    <property type="entry name" value="Arginyl-tRNA synthetase 2, mitochondrial"/>
    <property type="match status" value="1"/>
</dbReference>
<comment type="catalytic activity">
    <reaction evidence="8">
        <text>tRNA(Arg) + L-arginine + ATP = L-arginyl-tRNA(Arg) + AMP + diphosphate</text>
        <dbReference type="Rhea" id="RHEA:20301"/>
        <dbReference type="Rhea" id="RHEA-COMP:9658"/>
        <dbReference type="Rhea" id="RHEA-COMP:9673"/>
        <dbReference type="ChEBI" id="CHEBI:30616"/>
        <dbReference type="ChEBI" id="CHEBI:32682"/>
        <dbReference type="ChEBI" id="CHEBI:33019"/>
        <dbReference type="ChEBI" id="CHEBI:78442"/>
        <dbReference type="ChEBI" id="CHEBI:78513"/>
        <dbReference type="ChEBI" id="CHEBI:456215"/>
        <dbReference type="EC" id="6.1.1.19"/>
    </reaction>
</comment>
<evidence type="ECO:0000256" key="3">
    <source>
        <dbReference type="ARBA" id="ARBA00022598"/>
    </source>
</evidence>
<dbReference type="SUPFAM" id="SSF52374">
    <property type="entry name" value="Nucleotidylyl transferase"/>
    <property type="match status" value="1"/>
</dbReference>
<evidence type="ECO:0000256" key="9">
    <source>
        <dbReference type="NCBIfam" id="TIGR00456"/>
    </source>
</evidence>
<evidence type="ECO:0000259" key="11">
    <source>
        <dbReference type="SMART" id="SM00836"/>
    </source>
</evidence>
<accession>A0A1F6DEU0</accession>
<dbReference type="SUPFAM" id="SSF55190">
    <property type="entry name" value="Arginyl-tRNA synthetase (ArgRS), N-terminal 'additional' domain"/>
    <property type="match status" value="1"/>
</dbReference>
<name>A0A1F6DEU0_9BACT</name>
<dbReference type="InterPro" id="IPR009080">
    <property type="entry name" value="tRNAsynth_Ia_anticodon-bd"/>
</dbReference>
<dbReference type="NCBIfam" id="TIGR00456">
    <property type="entry name" value="argS"/>
    <property type="match status" value="1"/>
</dbReference>
<evidence type="ECO:0000313" key="13">
    <source>
        <dbReference type="EMBL" id="OGG59532.1"/>
    </source>
</evidence>
<keyword evidence="5 10" id="KW-0067">ATP-binding</keyword>
<evidence type="ECO:0000256" key="2">
    <source>
        <dbReference type="ARBA" id="ARBA00012837"/>
    </source>
</evidence>
<proteinExistence type="inferred from homology"/>
<dbReference type="Pfam" id="PF03485">
    <property type="entry name" value="Arg_tRNA_synt_N"/>
    <property type="match status" value="1"/>
</dbReference>
<dbReference type="InterPro" id="IPR035684">
    <property type="entry name" value="ArgRS_core"/>
</dbReference>
<dbReference type="Pfam" id="PF00750">
    <property type="entry name" value="tRNA-synt_1d"/>
    <property type="match status" value="1"/>
</dbReference>
<feature type="domain" description="DALR anticodon binding" evidence="11">
    <location>
        <begin position="452"/>
        <end position="565"/>
    </location>
</feature>
<dbReference type="SMART" id="SM00836">
    <property type="entry name" value="DALR_1"/>
    <property type="match status" value="1"/>
</dbReference>
<dbReference type="EMBL" id="MFLF01000014">
    <property type="protein sequence ID" value="OGG59532.1"/>
    <property type="molecule type" value="Genomic_DNA"/>
</dbReference>
<dbReference type="GO" id="GO:0004814">
    <property type="term" value="F:arginine-tRNA ligase activity"/>
    <property type="evidence" value="ECO:0007669"/>
    <property type="project" value="UniProtKB-UniRule"/>
</dbReference>
<dbReference type="PRINTS" id="PR01038">
    <property type="entry name" value="TRNASYNTHARG"/>
</dbReference>
<keyword evidence="4 10" id="KW-0547">Nucleotide-binding</keyword>
<dbReference type="SMART" id="SM01016">
    <property type="entry name" value="Arg_tRNA_synt_N"/>
    <property type="match status" value="1"/>
</dbReference>
<dbReference type="SUPFAM" id="SSF47323">
    <property type="entry name" value="Anticodon-binding domain of a subclass of class I aminoacyl-tRNA synthetases"/>
    <property type="match status" value="1"/>
</dbReference>
<evidence type="ECO:0000256" key="8">
    <source>
        <dbReference type="ARBA" id="ARBA00049339"/>
    </source>
</evidence>
<dbReference type="STRING" id="1798492.A3C89_01065"/>
<dbReference type="Gene3D" id="3.30.1360.70">
    <property type="entry name" value="Arginyl tRNA synthetase N-terminal domain"/>
    <property type="match status" value="1"/>
</dbReference>
<protein>
    <recommendedName>
        <fullName evidence="2 9">Arginine--tRNA ligase</fullName>
        <ecNumber evidence="2 9">6.1.1.19</ecNumber>
    </recommendedName>
</protein>
<dbReference type="InterPro" id="IPR014729">
    <property type="entry name" value="Rossmann-like_a/b/a_fold"/>
</dbReference>
<dbReference type="Pfam" id="PF05746">
    <property type="entry name" value="DALR_1"/>
    <property type="match status" value="1"/>
</dbReference>
<keyword evidence="7 10" id="KW-0030">Aminoacyl-tRNA synthetase</keyword>
<evidence type="ECO:0000256" key="4">
    <source>
        <dbReference type="ARBA" id="ARBA00022741"/>
    </source>
</evidence>
<organism evidence="13 14">
    <name type="scientific">Candidatus Kaiserbacteria bacterium RIFCSPHIGHO2_02_FULL_50_50</name>
    <dbReference type="NCBI Taxonomy" id="1798492"/>
    <lineage>
        <taxon>Bacteria</taxon>
        <taxon>Candidatus Kaiseribacteriota</taxon>
    </lineage>
</organism>
<keyword evidence="3 10" id="KW-0436">Ligase</keyword>
<dbReference type="InterPro" id="IPR008909">
    <property type="entry name" value="DALR_anticod-bd"/>
</dbReference>
<gene>
    <name evidence="13" type="ORF">A3C89_01065</name>
</gene>
<dbReference type="InterPro" id="IPR001278">
    <property type="entry name" value="Arg-tRNA-ligase"/>
</dbReference>
<keyword evidence="6 10" id="KW-0648">Protein biosynthesis</keyword>
<dbReference type="PANTHER" id="PTHR11956:SF5">
    <property type="entry name" value="ARGININE--TRNA LIGASE, CYTOPLASMIC"/>
    <property type="match status" value="1"/>
</dbReference>
<evidence type="ECO:0000256" key="5">
    <source>
        <dbReference type="ARBA" id="ARBA00022840"/>
    </source>
</evidence>
<evidence type="ECO:0000259" key="12">
    <source>
        <dbReference type="SMART" id="SM01016"/>
    </source>
</evidence>
<dbReference type="EC" id="6.1.1.19" evidence="2 9"/>
<dbReference type="GO" id="GO:0005737">
    <property type="term" value="C:cytoplasm"/>
    <property type="evidence" value="ECO:0007669"/>
    <property type="project" value="UniProtKB-UniRule"/>
</dbReference>
<evidence type="ECO:0000256" key="1">
    <source>
        <dbReference type="ARBA" id="ARBA00005594"/>
    </source>
</evidence>
<dbReference type="AlphaFoldDB" id="A0A1F6DEU0"/>
<dbReference type="InterPro" id="IPR005148">
    <property type="entry name" value="Arg-tRNA-synth_N"/>
</dbReference>
<dbReference type="Gene3D" id="3.40.50.620">
    <property type="entry name" value="HUPs"/>
    <property type="match status" value="1"/>
</dbReference>
<reference evidence="13 14" key="1">
    <citation type="journal article" date="2016" name="Nat. Commun.">
        <title>Thousands of microbial genomes shed light on interconnected biogeochemical processes in an aquifer system.</title>
        <authorList>
            <person name="Anantharaman K."/>
            <person name="Brown C.T."/>
            <person name="Hug L.A."/>
            <person name="Sharon I."/>
            <person name="Castelle C.J."/>
            <person name="Probst A.J."/>
            <person name="Thomas B.C."/>
            <person name="Singh A."/>
            <person name="Wilkins M.J."/>
            <person name="Karaoz U."/>
            <person name="Brodie E.L."/>
            <person name="Williams K.H."/>
            <person name="Hubbard S.S."/>
            <person name="Banfield J.F."/>
        </authorList>
    </citation>
    <scope>NUCLEOTIDE SEQUENCE [LARGE SCALE GENOMIC DNA]</scope>
</reference>
<dbReference type="GO" id="GO:0005524">
    <property type="term" value="F:ATP binding"/>
    <property type="evidence" value="ECO:0007669"/>
    <property type="project" value="UniProtKB-KW"/>
</dbReference>
<evidence type="ECO:0000313" key="14">
    <source>
        <dbReference type="Proteomes" id="UP000178794"/>
    </source>
</evidence>
<dbReference type="GO" id="GO:0006420">
    <property type="term" value="P:arginyl-tRNA aminoacylation"/>
    <property type="evidence" value="ECO:0007669"/>
    <property type="project" value="UniProtKB-UniRule"/>
</dbReference>
<dbReference type="InterPro" id="IPR036695">
    <property type="entry name" value="Arg-tRNA-synth_N_sf"/>
</dbReference>
<dbReference type="PANTHER" id="PTHR11956">
    <property type="entry name" value="ARGINYL-TRNA SYNTHETASE"/>
    <property type="match status" value="1"/>
</dbReference>
<dbReference type="Proteomes" id="UP000178794">
    <property type="component" value="Unassembled WGS sequence"/>
</dbReference>
<feature type="domain" description="Arginyl tRNA synthetase N-terminal" evidence="12">
    <location>
        <begin position="8"/>
        <end position="91"/>
    </location>
</feature>
<evidence type="ECO:0000256" key="6">
    <source>
        <dbReference type="ARBA" id="ARBA00022917"/>
    </source>
</evidence>
<evidence type="ECO:0000256" key="7">
    <source>
        <dbReference type="ARBA" id="ARBA00023146"/>
    </source>
</evidence>
<comment type="similarity">
    <text evidence="1 10">Belongs to the class-I aminoacyl-tRNA synthetase family.</text>
</comment>
<sequence length="565" mass="61256">MSPHSPQHMLKEAIQAAVHETFGVFTASFTVEHPAELAHGDYATNVALVIAKEVGQSPRDIASQLKARLEGTLPEVAAIEVAGAGFLNFRLARSYFADVVSGILAAPHAWGASTHFAGEKVLLEYTSPNLIKPLHVGNLVGNIIGESLARLYAFAGAQVTRVNYPSDIGLTVAKGVWALKEHGLDVHDIHAVGKAYVLGNAAYEDGSRKDDIEAVNRALYAKNDEELTALHEAALRTALGELDTLCAQLGTTFDDVIYESEAGPRGLEMVRAHIADGVFDESNGAVIYRGEKVDLHTRVFINAQGLPTYEAKDIGNFALKHERHPAWTRMLVVTGGEQREYFKVMFAAAREVFTEASNRIMQHVPTGFLTLTTGKMSSRLGNVLTADEVLGDLREAARERAAESRAENIDELADLIAVAALKYQILRQAIGSDIVFDKERALSFEGASGPYLQYTHARIGSLTEKALAAGVAEVATITPEGPYEIERVLYRFPEVVAEATTAHEPHQLVTYLTELAGSFNSFYAHERIADATDPYAPYKLAIAKAVKATIANGMYLLGTTAPEKM</sequence>
<evidence type="ECO:0000256" key="10">
    <source>
        <dbReference type="RuleBase" id="RU363038"/>
    </source>
</evidence>